<reference evidence="1 2" key="1">
    <citation type="journal article" date="2016" name="Nat. Commun.">
        <title>Extremotolerant tardigrade genome and improved radiotolerance of human cultured cells by tardigrade-unique protein.</title>
        <authorList>
            <person name="Hashimoto T."/>
            <person name="Horikawa D.D."/>
            <person name="Saito Y."/>
            <person name="Kuwahara H."/>
            <person name="Kozuka-Hata H."/>
            <person name="Shin-I T."/>
            <person name="Minakuchi Y."/>
            <person name="Ohishi K."/>
            <person name="Motoyama A."/>
            <person name="Aizu T."/>
            <person name="Enomoto A."/>
            <person name="Kondo K."/>
            <person name="Tanaka S."/>
            <person name="Hara Y."/>
            <person name="Koshikawa S."/>
            <person name="Sagara H."/>
            <person name="Miura T."/>
            <person name="Yokobori S."/>
            <person name="Miyagawa K."/>
            <person name="Suzuki Y."/>
            <person name="Kubo T."/>
            <person name="Oyama M."/>
            <person name="Kohara Y."/>
            <person name="Fujiyama A."/>
            <person name="Arakawa K."/>
            <person name="Katayama T."/>
            <person name="Toyoda A."/>
            <person name="Kunieda T."/>
        </authorList>
    </citation>
    <scope>NUCLEOTIDE SEQUENCE [LARGE SCALE GENOMIC DNA]</scope>
    <source>
        <strain evidence="1 2">YOKOZUNA-1</strain>
    </source>
</reference>
<keyword evidence="2" id="KW-1185">Reference proteome</keyword>
<sequence length="129" mass="14870">MSLLMGNAVSVCLSFWNLEKHKMELGLYFCFPPLADQNPGLWPGRIYRNVELNNEVKQSIPNGQEKIPNHRAILQLVKGEGDDGIPPTQYIVIEDESFFDKYRRNSQKFAWKQLRGCTLRSPGLILDFE</sequence>
<dbReference type="AlphaFoldDB" id="A0A1D1VLU0"/>
<protein>
    <submittedName>
        <fullName evidence="1">Uncharacterized protein</fullName>
    </submittedName>
</protein>
<dbReference type="EMBL" id="BDGG01000006">
    <property type="protein sequence ID" value="GAV00728.1"/>
    <property type="molecule type" value="Genomic_DNA"/>
</dbReference>
<dbReference type="Proteomes" id="UP000186922">
    <property type="component" value="Unassembled WGS sequence"/>
</dbReference>
<evidence type="ECO:0000313" key="1">
    <source>
        <dbReference type="EMBL" id="GAV00728.1"/>
    </source>
</evidence>
<comment type="caution">
    <text evidence="1">The sequence shown here is derived from an EMBL/GenBank/DDBJ whole genome shotgun (WGS) entry which is preliminary data.</text>
</comment>
<gene>
    <name evidence="1" type="primary">RvY_11534-1</name>
    <name evidence="1" type="synonym">RvY_11534.1</name>
    <name evidence="1" type="ORF">RvY_11534</name>
</gene>
<name>A0A1D1VLU0_RAMVA</name>
<organism evidence="1 2">
    <name type="scientific">Ramazzottius varieornatus</name>
    <name type="common">Water bear</name>
    <name type="synonym">Tardigrade</name>
    <dbReference type="NCBI Taxonomy" id="947166"/>
    <lineage>
        <taxon>Eukaryota</taxon>
        <taxon>Metazoa</taxon>
        <taxon>Ecdysozoa</taxon>
        <taxon>Tardigrada</taxon>
        <taxon>Eutardigrada</taxon>
        <taxon>Parachela</taxon>
        <taxon>Hypsibioidea</taxon>
        <taxon>Ramazzottiidae</taxon>
        <taxon>Ramazzottius</taxon>
    </lineage>
</organism>
<accession>A0A1D1VLU0</accession>
<proteinExistence type="predicted"/>
<evidence type="ECO:0000313" key="2">
    <source>
        <dbReference type="Proteomes" id="UP000186922"/>
    </source>
</evidence>